<evidence type="ECO:0000256" key="2">
    <source>
        <dbReference type="ARBA" id="ARBA00022614"/>
    </source>
</evidence>
<dbReference type="PANTHER" id="PTHR24113">
    <property type="entry name" value="RAN GTPASE-ACTIVATING PROTEIN 1"/>
    <property type="match status" value="1"/>
</dbReference>
<protein>
    <submittedName>
        <fullName evidence="4">Uncharacterized protein</fullName>
    </submittedName>
</protein>
<dbReference type="GO" id="GO:0005829">
    <property type="term" value="C:cytosol"/>
    <property type="evidence" value="ECO:0007669"/>
    <property type="project" value="TreeGrafter"/>
</dbReference>
<evidence type="ECO:0000256" key="1">
    <source>
        <dbReference type="ARBA" id="ARBA00022468"/>
    </source>
</evidence>
<keyword evidence="3" id="KW-0677">Repeat</keyword>
<dbReference type="GO" id="GO:0031267">
    <property type="term" value="F:small GTPase binding"/>
    <property type="evidence" value="ECO:0007669"/>
    <property type="project" value="TreeGrafter"/>
</dbReference>
<dbReference type="Pfam" id="PF13516">
    <property type="entry name" value="LRR_6"/>
    <property type="match status" value="2"/>
</dbReference>
<reference evidence="4" key="1">
    <citation type="submission" date="2014-11" db="EMBL/GenBank/DDBJ databases">
        <authorList>
            <person name="Otto D Thomas"/>
            <person name="Naeem Raeece"/>
        </authorList>
    </citation>
    <scope>NUCLEOTIDE SEQUENCE</scope>
</reference>
<accession>A0A0G4GLX9</accession>
<dbReference type="InterPro" id="IPR001611">
    <property type="entry name" value="Leu-rich_rpt"/>
</dbReference>
<dbReference type="PANTHER" id="PTHR24113:SF12">
    <property type="entry name" value="RAN GTPASE-ACTIVATING PROTEIN 1"/>
    <property type="match status" value="1"/>
</dbReference>
<dbReference type="VEuPathDB" id="CryptoDB:Cvel_22479"/>
<dbReference type="InterPro" id="IPR032675">
    <property type="entry name" value="LRR_dom_sf"/>
</dbReference>
<keyword evidence="2" id="KW-0433">Leucine-rich repeat</keyword>
<dbReference type="GO" id="GO:0006913">
    <property type="term" value="P:nucleocytoplasmic transport"/>
    <property type="evidence" value="ECO:0007669"/>
    <property type="project" value="TreeGrafter"/>
</dbReference>
<dbReference type="AlphaFoldDB" id="A0A0G4GLX9"/>
<dbReference type="GO" id="GO:0005096">
    <property type="term" value="F:GTPase activator activity"/>
    <property type="evidence" value="ECO:0007669"/>
    <property type="project" value="UniProtKB-KW"/>
</dbReference>
<dbReference type="EMBL" id="CDMZ01001341">
    <property type="protein sequence ID" value="CEM31137.1"/>
    <property type="molecule type" value="Genomic_DNA"/>
</dbReference>
<proteinExistence type="predicted"/>
<dbReference type="Gene3D" id="3.80.10.10">
    <property type="entry name" value="Ribonuclease Inhibitor"/>
    <property type="match status" value="3"/>
</dbReference>
<evidence type="ECO:0000256" key="3">
    <source>
        <dbReference type="ARBA" id="ARBA00022737"/>
    </source>
</evidence>
<dbReference type="GO" id="GO:0048471">
    <property type="term" value="C:perinuclear region of cytoplasm"/>
    <property type="evidence" value="ECO:0007669"/>
    <property type="project" value="TreeGrafter"/>
</dbReference>
<dbReference type="PhylomeDB" id="A0A0G4GLX9"/>
<organism evidence="4">
    <name type="scientific">Chromera velia CCMP2878</name>
    <dbReference type="NCBI Taxonomy" id="1169474"/>
    <lineage>
        <taxon>Eukaryota</taxon>
        <taxon>Sar</taxon>
        <taxon>Alveolata</taxon>
        <taxon>Colpodellida</taxon>
        <taxon>Chromeraceae</taxon>
        <taxon>Chromera</taxon>
    </lineage>
</organism>
<dbReference type="SMART" id="SM00368">
    <property type="entry name" value="LRR_RI"/>
    <property type="match status" value="7"/>
</dbReference>
<sequence>MTSEGKVEGEDHLSRALPYHIVPWSLLLKHADPSSEDISDLASGKVSFGVAWVLLQLLRKGAGRLSFQRLKLCSGPSTVKGDAFPLFCRFLQRLGKAEGERGQVPLVKSLRFEGCILEREALTAVEESISSGRLSSLRCLRLDELGLKAEDMERVLEGFAASAGIGKALKVETLSLQRVRFGVGGVGKLCGLLQSEVLPCVRELSLVACALGEESMIELSKAIREGNLRRVESLDLSQNMFREKGMIPLAEVLKASFLPCLKTLVLRGYGGNKEGAGILVRALSSDDRPPLENLDVGLERLGEAEARVVGLGGVPSLRGVGMVLSGASAFALLSAIEEAPEAPRWNFLAVTMMRHWLSQNGEGDSEASGEALRALDAALRSGRLGRLKMLMIRSRMGRSEGEKVSFCGAFASVHFPVLIHLNIPGQKLEDEDLVQIGEGVRRGHFPVLQRLRLGQNLYGQKGVEGLMAGVCDAERGLRHLDSLDFFGTEGWRGMDVLGQALKLGKLPKLSRLILRSCHVSDKGIQALVEVLRANDLVFLKDLDLADNDITEEGIRTFLRALTPASLPRLASLYLEFNAGTRGVQERKDFAEMIEKLKKEGKLRSLSKVRMQWA</sequence>
<name>A0A0G4GLX9_9ALVE</name>
<dbReference type="InterPro" id="IPR027038">
    <property type="entry name" value="RanGap"/>
</dbReference>
<dbReference type="GO" id="GO:0005634">
    <property type="term" value="C:nucleus"/>
    <property type="evidence" value="ECO:0007669"/>
    <property type="project" value="TreeGrafter"/>
</dbReference>
<evidence type="ECO:0000313" key="4">
    <source>
        <dbReference type="EMBL" id="CEM31137.1"/>
    </source>
</evidence>
<keyword evidence="1" id="KW-0343">GTPase activation</keyword>
<dbReference type="SUPFAM" id="SSF52047">
    <property type="entry name" value="RNI-like"/>
    <property type="match status" value="2"/>
</dbReference>
<gene>
    <name evidence="4" type="ORF">Cvel_22479</name>
</gene>